<dbReference type="InterPro" id="IPR005538">
    <property type="entry name" value="LrgA/CidA"/>
</dbReference>
<evidence type="ECO:0000256" key="5">
    <source>
        <dbReference type="ARBA" id="ARBA00023136"/>
    </source>
</evidence>
<dbReference type="Proteomes" id="UP000239709">
    <property type="component" value="Chromosome"/>
</dbReference>
<sequence>MQPLIGFAWLLVLQLVGEVLARVLHLPFPGPVIGMVLLTLALQSDFIRVPVVDMARFLLSHLSLLFVPVGVGVITHLDVLQHYGLKLAMVIVLSTWFGLIVSALTLRVLMRHAPPSEDDPEPPGEFTETSVAAAEGQPTQEPGHA</sequence>
<dbReference type="RefSeq" id="WP_106704491.1">
    <property type="nucleotide sequence ID" value="NZ_CP027666.1"/>
</dbReference>
<evidence type="ECO:0000313" key="9">
    <source>
        <dbReference type="Proteomes" id="UP000239709"/>
    </source>
</evidence>
<dbReference type="PANTHER" id="PTHR33931:SF2">
    <property type="entry name" value="HOLIN-LIKE PROTEIN CIDA"/>
    <property type="match status" value="1"/>
</dbReference>
<accession>A0A2S0MJ83</accession>
<keyword evidence="3 7" id="KW-0812">Transmembrane</keyword>
<keyword evidence="2" id="KW-1003">Cell membrane</keyword>
<keyword evidence="5 7" id="KW-0472">Membrane</keyword>
<protein>
    <submittedName>
        <fullName evidence="8">CidA/LrgA family protein</fullName>
    </submittedName>
</protein>
<evidence type="ECO:0000256" key="6">
    <source>
        <dbReference type="SAM" id="MobiDB-lite"/>
    </source>
</evidence>
<dbReference type="PANTHER" id="PTHR33931">
    <property type="entry name" value="HOLIN-LIKE PROTEIN CIDA-RELATED"/>
    <property type="match status" value="1"/>
</dbReference>
<keyword evidence="4 7" id="KW-1133">Transmembrane helix</keyword>
<evidence type="ECO:0000313" key="8">
    <source>
        <dbReference type="EMBL" id="AVO35948.1"/>
    </source>
</evidence>
<name>A0A2S0MJ83_9BURK</name>
<evidence type="ECO:0000256" key="2">
    <source>
        <dbReference type="ARBA" id="ARBA00022475"/>
    </source>
</evidence>
<dbReference type="Pfam" id="PF03788">
    <property type="entry name" value="LrgA"/>
    <property type="match status" value="1"/>
</dbReference>
<evidence type="ECO:0000256" key="4">
    <source>
        <dbReference type="ARBA" id="ARBA00022989"/>
    </source>
</evidence>
<feature type="transmembrane region" description="Helical" evidence="7">
    <location>
        <begin position="83"/>
        <end position="106"/>
    </location>
</feature>
<feature type="transmembrane region" description="Helical" evidence="7">
    <location>
        <begin position="31"/>
        <end position="51"/>
    </location>
</feature>
<dbReference type="KEGG" id="otk:C6570_03460"/>
<dbReference type="GO" id="GO:0005886">
    <property type="term" value="C:plasma membrane"/>
    <property type="evidence" value="ECO:0007669"/>
    <property type="project" value="UniProtKB-SubCell"/>
</dbReference>
<feature type="region of interest" description="Disordered" evidence="6">
    <location>
        <begin position="113"/>
        <end position="145"/>
    </location>
</feature>
<dbReference type="EMBL" id="CP027666">
    <property type="protein sequence ID" value="AVO35948.1"/>
    <property type="molecule type" value="Genomic_DNA"/>
</dbReference>
<gene>
    <name evidence="8" type="ORF">C6570_03460</name>
</gene>
<reference evidence="8 9" key="1">
    <citation type="submission" date="2018-03" db="EMBL/GenBank/DDBJ databases">
        <title>Genome sequencing of Ottowia sp.</title>
        <authorList>
            <person name="Kim S.-J."/>
            <person name="Heo J."/>
            <person name="Kwon S.-W."/>
        </authorList>
    </citation>
    <scope>NUCLEOTIDE SEQUENCE [LARGE SCALE GENOMIC DNA]</scope>
    <source>
        <strain evidence="8 9">KADR8-3</strain>
    </source>
</reference>
<organism evidence="8 9">
    <name type="scientific">Ottowia oryzae</name>
    <dbReference type="NCBI Taxonomy" id="2109914"/>
    <lineage>
        <taxon>Bacteria</taxon>
        <taxon>Pseudomonadati</taxon>
        <taxon>Pseudomonadota</taxon>
        <taxon>Betaproteobacteria</taxon>
        <taxon>Burkholderiales</taxon>
        <taxon>Comamonadaceae</taxon>
        <taxon>Ottowia</taxon>
    </lineage>
</organism>
<evidence type="ECO:0000256" key="7">
    <source>
        <dbReference type="SAM" id="Phobius"/>
    </source>
</evidence>
<proteinExistence type="predicted"/>
<dbReference type="AlphaFoldDB" id="A0A2S0MJ83"/>
<feature type="transmembrane region" description="Helical" evidence="7">
    <location>
        <begin position="58"/>
        <end position="77"/>
    </location>
</feature>
<keyword evidence="9" id="KW-1185">Reference proteome</keyword>
<evidence type="ECO:0000256" key="3">
    <source>
        <dbReference type="ARBA" id="ARBA00022692"/>
    </source>
</evidence>
<comment type="subcellular location">
    <subcellularLocation>
        <location evidence="1">Cell membrane</location>
        <topology evidence="1">Multi-pass membrane protein</topology>
    </subcellularLocation>
</comment>
<dbReference type="OrthoDB" id="385012at2"/>
<evidence type="ECO:0000256" key="1">
    <source>
        <dbReference type="ARBA" id="ARBA00004651"/>
    </source>
</evidence>